<dbReference type="PROSITE" id="PS50893">
    <property type="entry name" value="ABC_TRANSPORTER_2"/>
    <property type="match status" value="1"/>
</dbReference>
<dbReference type="GO" id="GO:0015807">
    <property type="term" value="P:L-amino acid transport"/>
    <property type="evidence" value="ECO:0007669"/>
    <property type="project" value="TreeGrafter"/>
</dbReference>
<dbReference type="CDD" id="cd03224">
    <property type="entry name" value="ABC_TM1139_LivF_branched"/>
    <property type="match status" value="1"/>
</dbReference>
<dbReference type="InterPro" id="IPR017871">
    <property type="entry name" value="ABC_transporter-like_CS"/>
</dbReference>
<protein>
    <submittedName>
        <fullName evidence="7">ABC transporter ATP-binding protein</fullName>
    </submittedName>
</protein>
<evidence type="ECO:0000313" key="7">
    <source>
        <dbReference type="EMBL" id="TKR26196.1"/>
    </source>
</evidence>
<evidence type="ECO:0000256" key="4">
    <source>
        <dbReference type="ARBA" id="ARBA00022840"/>
    </source>
</evidence>
<evidence type="ECO:0000256" key="2">
    <source>
        <dbReference type="ARBA" id="ARBA00022448"/>
    </source>
</evidence>
<dbReference type="OrthoDB" id="97750at2157"/>
<dbReference type="RefSeq" id="WP_137276112.1">
    <property type="nucleotide sequence ID" value="NZ_QKNX01000002.1"/>
</dbReference>
<sequence>MSNDFLDVNSINTYYGDAHVIHDLSLEVGEGEVVGLVGRNGAGKTTTLKSIIGLQPPRTGAISFKGEQISGMAPEDIYRRGIGYIAEDRSIFPKLTVRENLIVGLSSGQDPEFDEIFDYFPRLEERLDQKAGTLSGGEQQMLAIGRVLVSDPEVLLIDEPTEGLMPTLVDKISEVVAQLNEDGQTILLVEQNIDLVLNNADRVYVMSHGERQFTGTPEELRENEEIIDEHLAV</sequence>
<evidence type="ECO:0000259" key="6">
    <source>
        <dbReference type="PROSITE" id="PS50893"/>
    </source>
</evidence>
<feature type="domain" description="ABC transporter" evidence="6">
    <location>
        <begin position="6"/>
        <end position="233"/>
    </location>
</feature>
<keyword evidence="4 7" id="KW-0067">ATP-binding</keyword>
<dbReference type="SMART" id="SM00382">
    <property type="entry name" value="AAA"/>
    <property type="match status" value="1"/>
</dbReference>
<dbReference type="Pfam" id="PF00005">
    <property type="entry name" value="ABC_tran"/>
    <property type="match status" value="1"/>
</dbReference>
<dbReference type="Proteomes" id="UP000308037">
    <property type="component" value="Unassembled WGS sequence"/>
</dbReference>
<keyword evidence="2" id="KW-0813">Transport</keyword>
<proteinExistence type="inferred from homology"/>
<keyword evidence="8" id="KW-1185">Reference proteome</keyword>
<name>A0A4U5JD53_9EURY</name>
<dbReference type="PANTHER" id="PTHR43820:SF4">
    <property type="entry name" value="HIGH-AFFINITY BRANCHED-CHAIN AMINO ACID TRANSPORT ATP-BINDING PROTEIN LIVF"/>
    <property type="match status" value="1"/>
</dbReference>
<dbReference type="GO" id="GO:0005524">
    <property type="term" value="F:ATP binding"/>
    <property type="evidence" value="ECO:0007669"/>
    <property type="project" value="UniProtKB-KW"/>
</dbReference>
<dbReference type="GO" id="GO:0015658">
    <property type="term" value="F:branched-chain amino acid transmembrane transporter activity"/>
    <property type="evidence" value="ECO:0007669"/>
    <property type="project" value="TreeGrafter"/>
</dbReference>
<dbReference type="AlphaFoldDB" id="A0A4U5JD53"/>
<keyword evidence="5" id="KW-0029">Amino-acid transport</keyword>
<dbReference type="PANTHER" id="PTHR43820">
    <property type="entry name" value="HIGH-AFFINITY BRANCHED-CHAIN AMINO ACID TRANSPORT ATP-BINDING PROTEIN LIVF"/>
    <property type="match status" value="1"/>
</dbReference>
<evidence type="ECO:0000313" key="8">
    <source>
        <dbReference type="Proteomes" id="UP000308037"/>
    </source>
</evidence>
<reference evidence="7 8" key="1">
    <citation type="submission" date="2019-04" db="EMBL/GenBank/DDBJ databases">
        <title>Natronomonas sp. F20-122 a newhaloarchaeon isolated from a saline saltern of Isla Bacuta, Huelva, Spain.</title>
        <authorList>
            <person name="Duran-Viseras A."/>
            <person name="Sanchez-Porro C."/>
            <person name="Ventosa A."/>
        </authorList>
    </citation>
    <scope>NUCLEOTIDE SEQUENCE [LARGE SCALE GENOMIC DNA]</scope>
    <source>
        <strain evidence="7 8">F20-122</strain>
    </source>
</reference>
<comment type="similarity">
    <text evidence="1">Belongs to the ABC transporter superfamily.</text>
</comment>
<dbReference type="PROSITE" id="PS00211">
    <property type="entry name" value="ABC_TRANSPORTER_1"/>
    <property type="match status" value="1"/>
</dbReference>
<dbReference type="InterPro" id="IPR003439">
    <property type="entry name" value="ABC_transporter-like_ATP-bd"/>
</dbReference>
<comment type="caution">
    <text evidence="7">The sequence shown here is derived from an EMBL/GenBank/DDBJ whole genome shotgun (WGS) entry which is preliminary data.</text>
</comment>
<evidence type="ECO:0000256" key="3">
    <source>
        <dbReference type="ARBA" id="ARBA00022741"/>
    </source>
</evidence>
<evidence type="ECO:0000256" key="5">
    <source>
        <dbReference type="ARBA" id="ARBA00022970"/>
    </source>
</evidence>
<dbReference type="GO" id="GO:0016887">
    <property type="term" value="F:ATP hydrolysis activity"/>
    <property type="evidence" value="ECO:0007669"/>
    <property type="project" value="InterPro"/>
</dbReference>
<dbReference type="Gene3D" id="3.40.50.300">
    <property type="entry name" value="P-loop containing nucleotide triphosphate hydrolases"/>
    <property type="match status" value="1"/>
</dbReference>
<accession>A0A4U5JD53</accession>
<dbReference type="InterPro" id="IPR003593">
    <property type="entry name" value="AAA+_ATPase"/>
</dbReference>
<keyword evidence="3" id="KW-0547">Nucleotide-binding</keyword>
<dbReference type="InterPro" id="IPR052156">
    <property type="entry name" value="BCAA_Transport_ATP-bd_LivF"/>
</dbReference>
<dbReference type="InterPro" id="IPR027417">
    <property type="entry name" value="P-loop_NTPase"/>
</dbReference>
<gene>
    <name evidence="7" type="ORF">DM868_06795</name>
</gene>
<organism evidence="7 8">
    <name type="scientific">Natronomonas salsuginis</name>
    <dbReference type="NCBI Taxonomy" id="2217661"/>
    <lineage>
        <taxon>Archaea</taxon>
        <taxon>Methanobacteriati</taxon>
        <taxon>Methanobacteriota</taxon>
        <taxon>Stenosarchaea group</taxon>
        <taxon>Halobacteria</taxon>
        <taxon>Halobacteriales</taxon>
        <taxon>Natronomonadaceae</taxon>
        <taxon>Natronomonas</taxon>
    </lineage>
</organism>
<dbReference type="SUPFAM" id="SSF52540">
    <property type="entry name" value="P-loop containing nucleoside triphosphate hydrolases"/>
    <property type="match status" value="1"/>
</dbReference>
<dbReference type="EMBL" id="QKNX01000002">
    <property type="protein sequence ID" value="TKR26196.1"/>
    <property type="molecule type" value="Genomic_DNA"/>
</dbReference>
<evidence type="ECO:0000256" key="1">
    <source>
        <dbReference type="ARBA" id="ARBA00005417"/>
    </source>
</evidence>